<dbReference type="SUPFAM" id="SSF53335">
    <property type="entry name" value="S-adenosyl-L-methionine-dependent methyltransferases"/>
    <property type="match status" value="1"/>
</dbReference>
<accession>E4RKZ8</accession>
<keyword evidence="2" id="KW-0489">Methyltransferase</keyword>
<dbReference type="Proteomes" id="UP000007434">
    <property type="component" value="Chromosome"/>
</dbReference>
<dbReference type="GO" id="GO:0032259">
    <property type="term" value="P:methylation"/>
    <property type="evidence" value="ECO:0007669"/>
    <property type="project" value="UniProtKB-KW"/>
</dbReference>
<reference evidence="2 3" key="1">
    <citation type="submission" date="2010-11" db="EMBL/GenBank/DDBJ databases">
        <title>Complete sequence of Halanaerobium sp. sapolanicus.</title>
        <authorList>
            <consortium name="US DOE Joint Genome Institute"/>
            <person name="Lucas S."/>
            <person name="Copeland A."/>
            <person name="Lapidus A."/>
            <person name="Cheng J.-F."/>
            <person name="Bruce D."/>
            <person name="Goodwin L."/>
            <person name="Pitluck S."/>
            <person name="Davenport K."/>
            <person name="Detter J.C."/>
            <person name="Han C."/>
            <person name="Tapia R."/>
            <person name="Land M."/>
            <person name="Hauser L."/>
            <person name="Jeffries C."/>
            <person name="Kyrpides N."/>
            <person name="Ivanova N."/>
            <person name="Mikhailova N."/>
            <person name="Begemann M.B."/>
            <person name="Mormile M.R."/>
            <person name="Wall J.D."/>
            <person name="Elias D.A."/>
            <person name="Woyke T."/>
        </authorList>
    </citation>
    <scope>NUCLEOTIDE SEQUENCE [LARGE SCALE GENOMIC DNA]</scope>
    <source>
        <strain evidence="3">sapolanicus</strain>
    </source>
</reference>
<dbReference type="Gene3D" id="3.40.50.150">
    <property type="entry name" value="Vaccinia Virus protein VP39"/>
    <property type="match status" value="1"/>
</dbReference>
<dbReference type="AlphaFoldDB" id="E4RKZ8"/>
<dbReference type="EMBL" id="CP002304">
    <property type="protein sequence ID" value="ADQ15739.1"/>
    <property type="molecule type" value="Genomic_DNA"/>
</dbReference>
<organism evidence="2 3">
    <name type="scientific">Halanaerobium hydrogeniformans</name>
    <name type="common">Halanaerobium sp. (strain sapolanicus)</name>
    <dbReference type="NCBI Taxonomy" id="656519"/>
    <lineage>
        <taxon>Bacteria</taxon>
        <taxon>Bacillati</taxon>
        <taxon>Bacillota</taxon>
        <taxon>Clostridia</taxon>
        <taxon>Halanaerobiales</taxon>
        <taxon>Halanaerobiaceae</taxon>
        <taxon>Halanaerobium</taxon>
    </lineage>
</organism>
<dbReference type="STRING" id="656519.Halsa_2335"/>
<dbReference type="Pfam" id="PF08241">
    <property type="entry name" value="Methyltransf_11"/>
    <property type="match status" value="1"/>
</dbReference>
<dbReference type="KEGG" id="has:Halsa_2335"/>
<dbReference type="InterPro" id="IPR013216">
    <property type="entry name" value="Methyltransf_11"/>
</dbReference>
<gene>
    <name evidence="2" type="ordered locus">Halsa_2335</name>
</gene>
<keyword evidence="2" id="KW-0808">Transferase</keyword>
<name>E4RKZ8_HALHG</name>
<dbReference type="InterPro" id="IPR029063">
    <property type="entry name" value="SAM-dependent_MTases_sf"/>
</dbReference>
<dbReference type="CDD" id="cd02440">
    <property type="entry name" value="AdoMet_MTases"/>
    <property type="match status" value="1"/>
</dbReference>
<protein>
    <submittedName>
        <fullName evidence="2">Methyltransferase type 11</fullName>
    </submittedName>
</protein>
<dbReference type="eggNOG" id="COG2226">
    <property type="taxonomic scope" value="Bacteria"/>
</dbReference>
<dbReference type="GO" id="GO:0008757">
    <property type="term" value="F:S-adenosylmethionine-dependent methyltransferase activity"/>
    <property type="evidence" value="ECO:0007669"/>
    <property type="project" value="InterPro"/>
</dbReference>
<proteinExistence type="predicted"/>
<dbReference type="RefSeq" id="WP_013406798.1">
    <property type="nucleotide sequence ID" value="NC_014654.1"/>
</dbReference>
<feature type="domain" description="Methyltransferase type 11" evidence="1">
    <location>
        <begin position="52"/>
        <end position="144"/>
    </location>
</feature>
<dbReference type="HOGENOM" id="CLU_1330392_0_0_9"/>
<dbReference type="OrthoDB" id="9772751at2"/>
<dbReference type="PANTHER" id="PTHR43591">
    <property type="entry name" value="METHYLTRANSFERASE"/>
    <property type="match status" value="1"/>
</dbReference>
<evidence type="ECO:0000313" key="2">
    <source>
        <dbReference type="EMBL" id="ADQ15739.1"/>
    </source>
</evidence>
<reference evidence="2 3" key="2">
    <citation type="journal article" date="2011" name="J. Bacteriol.">
        <title>Complete Genome Sequence of the Haloalkaliphilic, Hydrogen Producing Halanaerobium hydrogenoformans.</title>
        <authorList>
            <person name="Brown S.D."/>
            <person name="Begemann M.B."/>
            <person name="Mormile M.R."/>
            <person name="Wall J.D."/>
            <person name="Han C.S."/>
            <person name="Goodwin L.A."/>
            <person name="Pitluck S."/>
            <person name="Land M.L."/>
            <person name="Hauser L.J."/>
            <person name="Elias D.A."/>
        </authorList>
    </citation>
    <scope>NUCLEOTIDE SEQUENCE [LARGE SCALE GENOMIC DNA]</scope>
    <source>
        <strain evidence="3">sapolanicus</strain>
    </source>
</reference>
<sequence length="206" mass="23064">MDLFTIIAPVFDLAMKLSGHNKVLLELGEKIEEEELESILKAEAENELKKLLDLGGGTGELAKYLPDAVEITIADPSEAMLKKAENKDFAQNVDVVLADGENLPFADNSFDYLTISDALHHFREVEVVLSEASRVLKTGGKIYILDFNPQTIFTKIIIFFEKLAGEPVNFYLPDKLTDLLAKNCLNSSYEYLNKSLYLIKAKKCLE</sequence>
<evidence type="ECO:0000259" key="1">
    <source>
        <dbReference type="Pfam" id="PF08241"/>
    </source>
</evidence>
<evidence type="ECO:0000313" key="3">
    <source>
        <dbReference type="Proteomes" id="UP000007434"/>
    </source>
</evidence>
<keyword evidence="3" id="KW-1185">Reference proteome</keyword>